<dbReference type="EMBL" id="CP000155">
    <property type="protein sequence ID" value="ABC32801.1"/>
    <property type="molecule type" value="Genomic_DNA"/>
</dbReference>
<feature type="coiled-coil region" evidence="1">
    <location>
        <begin position="44"/>
        <end position="104"/>
    </location>
</feature>
<dbReference type="STRING" id="349521.HCH_06155"/>
<gene>
    <name evidence="2" type="ordered locus">HCH_06155</name>
</gene>
<dbReference type="RefSeq" id="WP_011399859.1">
    <property type="nucleotide sequence ID" value="NC_007645.1"/>
</dbReference>
<evidence type="ECO:0000313" key="2">
    <source>
        <dbReference type="EMBL" id="ABC32801.1"/>
    </source>
</evidence>
<dbReference type="Proteomes" id="UP000000238">
    <property type="component" value="Chromosome"/>
</dbReference>
<proteinExistence type="predicted"/>
<name>Q2S973_HAHCH</name>
<reference evidence="2 3" key="1">
    <citation type="journal article" date="2005" name="Nucleic Acids Res.">
        <title>Genomic blueprint of Hahella chejuensis, a marine microbe producing an algicidal agent.</title>
        <authorList>
            <person name="Jeong H."/>
            <person name="Yim J.H."/>
            <person name="Lee C."/>
            <person name="Choi S.-H."/>
            <person name="Park Y.K."/>
            <person name="Yoon S.H."/>
            <person name="Hur C.-G."/>
            <person name="Kang H.-Y."/>
            <person name="Kim D."/>
            <person name="Lee H.H."/>
            <person name="Park K.H."/>
            <person name="Park S.-H."/>
            <person name="Park H.-S."/>
            <person name="Lee H.K."/>
            <person name="Oh T.K."/>
            <person name="Kim J.F."/>
        </authorList>
    </citation>
    <scope>NUCLEOTIDE SEQUENCE [LARGE SCALE GENOMIC DNA]</scope>
    <source>
        <strain evidence="2 3">KCTC 2396</strain>
    </source>
</reference>
<sequence>MMKKWISRVNRFSVRERGILLATVVVALILLYAQFAWEPLWRSNRSAEQAIAAANLELVDLSAQTDVLRKQLAQDPDAALRKENERLRNQLNARQERLKQNLSRLVAPEEMPELLMALLHKHPGLQVVAVAKLPLRKIQHGEGEAAAVLFSHRVKVVLTGGYFDTLQYIQKIERNESRLRIVDMDYKVDVYPRAEVTLEFETLGLDERWLGV</sequence>
<dbReference type="eggNOG" id="COG3149">
    <property type="taxonomic scope" value="Bacteria"/>
</dbReference>
<keyword evidence="3" id="KW-1185">Reference proteome</keyword>
<dbReference type="AlphaFoldDB" id="Q2S973"/>
<protein>
    <submittedName>
        <fullName evidence="2">Uncharacterized protein</fullName>
    </submittedName>
</protein>
<organism evidence="2 3">
    <name type="scientific">Hahella chejuensis (strain KCTC 2396)</name>
    <dbReference type="NCBI Taxonomy" id="349521"/>
    <lineage>
        <taxon>Bacteria</taxon>
        <taxon>Pseudomonadati</taxon>
        <taxon>Pseudomonadota</taxon>
        <taxon>Gammaproteobacteria</taxon>
        <taxon>Oceanospirillales</taxon>
        <taxon>Hahellaceae</taxon>
        <taxon>Hahella</taxon>
    </lineage>
</organism>
<dbReference type="KEGG" id="hch:HCH_06155"/>
<dbReference type="HOGENOM" id="CLU_102941_0_0_6"/>
<accession>Q2S973</accession>
<evidence type="ECO:0000256" key="1">
    <source>
        <dbReference type="SAM" id="Coils"/>
    </source>
</evidence>
<dbReference type="OrthoDB" id="9151209at2"/>
<keyword evidence="1" id="KW-0175">Coiled coil</keyword>
<evidence type="ECO:0000313" key="3">
    <source>
        <dbReference type="Proteomes" id="UP000000238"/>
    </source>
</evidence>